<dbReference type="AlphaFoldDB" id="A0A1G9VDX2"/>
<sequence>MTEQLELELRRLFDEDAAAAPVAVALAEHAQRRVRRQRQVRVAWGAGLLVAASVAGVAVLGGSEDLPDRVPQTRPPSSGPTGPVGDSGLTSCAFEYSPKTLADRAIAFDGTAVSVGPARSDRPGSGGGYVGVTFDVHEWFAGGSGTTVTIDMTPPGDSTRDESSESAPGYVLGDRLLVSGEHRWGGTTFDDAIAWTCGFTRYYDEETADSWRDATR</sequence>
<keyword evidence="2" id="KW-0812">Transmembrane</keyword>
<keyword evidence="2" id="KW-1133">Transmembrane helix</keyword>
<dbReference type="EMBL" id="FNIC01000001">
    <property type="protein sequence ID" value="SDM70339.1"/>
    <property type="molecule type" value="Genomic_DNA"/>
</dbReference>
<reference evidence="3 4" key="1">
    <citation type="submission" date="2016-10" db="EMBL/GenBank/DDBJ databases">
        <authorList>
            <person name="de Groot N.N."/>
        </authorList>
    </citation>
    <scope>NUCLEOTIDE SEQUENCE [LARGE SCALE GENOMIC DNA]</scope>
    <source>
        <strain evidence="3 4">CGMCC 1.11147</strain>
    </source>
</reference>
<dbReference type="RefSeq" id="WP_091021965.1">
    <property type="nucleotide sequence ID" value="NZ_BKAE01000004.1"/>
</dbReference>
<evidence type="ECO:0000313" key="4">
    <source>
        <dbReference type="Proteomes" id="UP000199004"/>
    </source>
</evidence>
<proteinExistence type="predicted"/>
<name>A0A1G9VDX2_9ACTN</name>
<feature type="region of interest" description="Disordered" evidence="1">
    <location>
        <begin position="62"/>
        <end position="90"/>
    </location>
</feature>
<dbReference type="OrthoDB" id="3302627at2"/>
<dbReference type="Proteomes" id="UP000199004">
    <property type="component" value="Unassembled WGS sequence"/>
</dbReference>
<accession>A0A1G9VDX2</accession>
<dbReference type="STRING" id="1005944.SAMN05192576_0737"/>
<keyword evidence="2" id="KW-0472">Membrane</keyword>
<protein>
    <submittedName>
        <fullName evidence="3">Uncharacterized protein</fullName>
    </submittedName>
</protein>
<keyword evidence="4" id="KW-1185">Reference proteome</keyword>
<gene>
    <name evidence="3" type="ORF">SAMN05192576_0737</name>
</gene>
<feature type="transmembrane region" description="Helical" evidence="2">
    <location>
        <begin position="42"/>
        <end position="62"/>
    </location>
</feature>
<evidence type="ECO:0000256" key="2">
    <source>
        <dbReference type="SAM" id="Phobius"/>
    </source>
</evidence>
<evidence type="ECO:0000256" key="1">
    <source>
        <dbReference type="SAM" id="MobiDB-lite"/>
    </source>
</evidence>
<organism evidence="3 4">
    <name type="scientific">Nocardioides szechwanensis</name>
    <dbReference type="NCBI Taxonomy" id="1005944"/>
    <lineage>
        <taxon>Bacteria</taxon>
        <taxon>Bacillati</taxon>
        <taxon>Actinomycetota</taxon>
        <taxon>Actinomycetes</taxon>
        <taxon>Propionibacteriales</taxon>
        <taxon>Nocardioidaceae</taxon>
        <taxon>Nocardioides</taxon>
    </lineage>
</organism>
<evidence type="ECO:0000313" key="3">
    <source>
        <dbReference type="EMBL" id="SDM70339.1"/>
    </source>
</evidence>